<accession>A0A1G1UYS4</accession>
<gene>
    <name evidence="4" type="ORF">A2782_00405</name>
</gene>
<evidence type="ECO:0000256" key="2">
    <source>
        <dbReference type="PROSITE-ProRule" id="PRU00464"/>
    </source>
</evidence>
<proteinExistence type="predicted"/>
<dbReference type="SUPFAM" id="SSF54197">
    <property type="entry name" value="HIT-like"/>
    <property type="match status" value="1"/>
</dbReference>
<evidence type="ECO:0000259" key="3">
    <source>
        <dbReference type="PROSITE" id="PS51084"/>
    </source>
</evidence>
<protein>
    <recommendedName>
        <fullName evidence="3">HIT domain-containing protein</fullName>
    </recommendedName>
</protein>
<dbReference type="AlphaFoldDB" id="A0A1G1UYS4"/>
<dbReference type="STRING" id="1797513.A2782_00405"/>
<feature type="active site" description="Tele-AMP-histidine intermediate" evidence="1">
    <location>
        <position position="108"/>
    </location>
</feature>
<sequence>MNDTSTGSVQDCVFCKIVAGEIPAKKEYEDNDILVFRDIHPKATIHLLIVPKKHIEQFADLVDDTWEIWLKMNKMAQELIASFELRKVGYRLVVNGAGAALIQHLHLHLLGEIEHTMDI</sequence>
<evidence type="ECO:0000313" key="5">
    <source>
        <dbReference type="Proteomes" id="UP000177967"/>
    </source>
</evidence>
<dbReference type="InterPro" id="IPR036265">
    <property type="entry name" value="HIT-like_sf"/>
</dbReference>
<dbReference type="Proteomes" id="UP000177967">
    <property type="component" value="Unassembled WGS sequence"/>
</dbReference>
<dbReference type="PANTHER" id="PTHR23089">
    <property type="entry name" value="HISTIDINE TRIAD HIT PROTEIN"/>
    <property type="match status" value="1"/>
</dbReference>
<evidence type="ECO:0000313" key="4">
    <source>
        <dbReference type="EMBL" id="OGY08225.1"/>
    </source>
</evidence>
<name>A0A1G1UYS4_9BACT</name>
<organism evidence="4 5">
    <name type="scientific">Candidatus Blackburnbacteria bacterium RIFCSPHIGHO2_01_FULL_43_15b</name>
    <dbReference type="NCBI Taxonomy" id="1797513"/>
    <lineage>
        <taxon>Bacteria</taxon>
        <taxon>Candidatus Blackburniibacteriota</taxon>
    </lineage>
</organism>
<dbReference type="InterPro" id="IPR001310">
    <property type="entry name" value="Histidine_triad_HIT"/>
</dbReference>
<dbReference type="PROSITE" id="PS51084">
    <property type="entry name" value="HIT_2"/>
    <property type="match status" value="1"/>
</dbReference>
<feature type="domain" description="HIT" evidence="3">
    <location>
        <begin position="13"/>
        <end position="119"/>
    </location>
</feature>
<feature type="short sequence motif" description="Histidine triad motif" evidence="2">
    <location>
        <begin position="104"/>
        <end position="108"/>
    </location>
</feature>
<dbReference type="Gene3D" id="3.30.428.10">
    <property type="entry name" value="HIT-like"/>
    <property type="match status" value="1"/>
</dbReference>
<dbReference type="EMBL" id="MHBW01000030">
    <property type="protein sequence ID" value="OGY08225.1"/>
    <property type="molecule type" value="Genomic_DNA"/>
</dbReference>
<comment type="caution">
    <text evidence="4">The sequence shown here is derived from an EMBL/GenBank/DDBJ whole genome shotgun (WGS) entry which is preliminary data.</text>
</comment>
<dbReference type="Pfam" id="PF11969">
    <property type="entry name" value="DcpS_C"/>
    <property type="match status" value="1"/>
</dbReference>
<dbReference type="GO" id="GO:0003824">
    <property type="term" value="F:catalytic activity"/>
    <property type="evidence" value="ECO:0007669"/>
    <property type="project" value="InterPro"/>
</dbReference>
<evidence type="ECO:0000256" key="1">
    <source>
        <dbReference type="PIRSR" id="PIRSR601310-1"/>
    </source>
</evidence>
<dbReference type="InterPro" id="IPR011146">
    <property type="entry name" value="HIT-like"/>
</dbReference>
<dbReference type="PRINTS" id="PR00332">
    <property type="entry name" value="HISTRIAD"/>
</dbReference>
<reference evidence="4 5" key="1">
    <citation type="journal article" date="2016" name="Nat. Commun.">
        <title>Thousands of microbial genomes shed light on interconnected biogeochemical processes in an aquifer system.</title>
        <authorList>
            <person name="Anantharaman K."/>
            <person name="Brown C.T."/>
            <person name="Hug L.A."/>
            <person name="Sharon I."/>
            <person name="Castelle C.J."/>
            <person name="Probst A.J."/>
            <person name="Thomas B.C."/>
            <person name="Singh A."/>
            <person name="Wilkins M.J."/>
            <person name="Karaoz U."/>
            <person name="Brodie E.L."/>
            <person name="Williams K.H."/>
            <person name="Hubbard S.S."/>
            <person name="Banfield J.F."/>
        </authorList>
    </citation>
    <scope>NUCLEOTIDE SEQUENCE [LARGE SCALE GENOMIC DNA]</scope>
</reference>